<proteinExistence type="predicted"/>
<feature type="coiled-coil region" evidence="1">
    <location>
        <begin position="364"/>
        <end position="391"/>
    </location>
</feature>
<evidence type="ECO:0000313" key="3">
    <source>
        <dbReference type="EMBL" id="CAG8982267.1"/>
    </source>
</evidence>
<keyword evidence="4" id="KW-1185">Reference proteome</keyword>
<name>A0A9N9M1H1_9HELO</name>
<evidence type="ECO:0000256" key="2">
    <source>
        <dbReference type="SAM" id="MobiDB-lite"/>
    </source>
</evidence>
<accession>A0A9N9M1H1</accession>
<evidence type="ECO:0000256" key="1">
    <source>
        <dbReference type="SAM" id="Coils"/>
    </source>
</evidence>
<gene>
    <name evidence="3" type="ORF">HYALB_00004501</name>
</gene>
<dbReference type="AlphaFoldDB" id="A0A9N9M1H1"/>
<evidence type="ECO:0000313" key="4">
    <source>
        <dbReference type="Proteomes" id="UP000701801"/>
    </source>
</evidence>
<comment type="caution">
    <text evidence="3">The sequence shown here is derived from an EMBL/GenBank/DDBJ whole genome shotgun (WGS) entry which is preliminary data.</text>
</comment>
<reference evidence="3" key="1">
    <citation type="submission" date="2021-07" db="EMBL/GenBank/DDBJ databases">
        <authorList>
            <person name="Durling M."/>
        </authorList>
    </citation>
    <scope>NUCLEOTIDE SEQUENCE</scope>
</reference>
<feature type="region of interest" description="Disordered" evidence="2">
    <location>
        <begin position="1010"/>
        <end position="1071"/>
    </location>
</feature>
<keyword evidence="1" id="KW-0175">Coiled coil</keyword>
<sequence length="1071" mass="123884">MPPKEWSDLELQIAGALNTGKARKPDLTGPLHPLFKPERWRYYNKLDYDLLLPSMHLASNLLEVGLPYIANFLPSEQYEKVKNGPYDEIDLQEDGNTRKAGEFLEALAENVTWELNADMFHTMNAWGMNILTDQRQPWHHETWEEIIDHDRQAQQEENPSPLRRITIGIASQYIEYLSGTRDDSEQHIRAIWHAAITMVHEIGHFIWNCRFTNIALPDGEPYVGDMCVAELGTAFISWMFSGHTPNTIATDKLSNPFLRPLIWRKEKTLGDLAKLGPGNRPHYVTYWSMTSKYLEDMLSQKFWSDLGGVREGNFAQKAKLKIRPGMITGKPKPATAFIRDWELVQNLPVWRIEGRDRTPRPDSLRVLLTKAEKQLARLEMKEEEEARMENVVAAGIEDPQWMRNRARINDGVILPDIDVTLYKEDTTYEGEVRAFYDPEKPPQIQQTETIEVRFWSLPENHPSGLTDKSTIYNAYERWKYGLEAPLDGHSLEDVKAVIDTTTHRNILNRFTRAQALEFVKIRRLGAFQIPPEKWLQDQKLSLEKDSITLARIEFFLLVKLVRHYEKRPSLTIDEKIVSSWCCGRIVDIARSKVLAYWNVKSMYARIPEDIRNENPYEEGEDEKAHMENTIRYWYQNKQSVYFETLKMRLGSKERVENALWALSMGIHTDPNRSMPSWSVEDLREYLTRNKLPTWGDYAAWVERYYAWEYETKYGYPRYRPLLKDLRDRWRSPGEEMYVFQVDPRQTSVHALKSTLYTTGHFPADCNLVLRNFNGGPRPLKDSDPLSVALEERDGVLNKILICEVDEPVPRYIMDQKLKGNTQPTLWNRPQALHRLTANQRKEELVHARYNSEQIPPLNTKLTLQERFAHIQTSATLLDQAMQPDNGNLKAQTGSAMAASALLEQMEDYEDLLEKRLRGGKSTRGELLDMLAEEEDRKKRKSHMRDFVSGLKRRNIGLGTKSRLGNWEEDVLAPWKPEETEGSAYSPAKGYSAAMKRSSASVTRPSVTREKIYVVPSGGETDTDEPIVVDLDPDDEMVTADEAVGEDENMEGEEDDEEEEEEEVSSTEYQSL</sequence>
<dbReference type="Proteomes" id="UP000701801">
    <property type="component" value="Unassembled WGS sequence"/>
</dbReference>
<protein>
    <submittedName>
        <fullName evidence="3">Uncharacterized protein</fullName>
    </submittedName>
</protein>
<dbReference type="EMBL" id="CAJVRM010000585">
    <property type="protein sequence ID" value="CAG8982267.1"/>
    <property type="molecule type" value="Genomic_DNA"/>
</dbReference>
<feature type="compositionally biased region" description="Acidic residues" evidence="2">
    <location>
        <begin position="1020"/>
        <end position="1064"/>
    </location>
</feature>
<organism evidence="3 4">
    <name type="scientific">Hymenoscyphus albidus</name>
    <dbReference type="NCBI Taxonomy" id="595503"/>
    <lineage>
        <taxon>Eukaryota</taxon>
        <taxon>Fungi</taxon>
        <taxon>Dikarya</taxon>
        <taxon>Ascomycota</taxon>
        <taxon>Pezizomycotina</taxon>
        <taxon>Leotiomycetes</taxon>
        <taxon>Helotiales</taxon>
        <taxon>Helotiaceae</taxon>
        <taxon>Hymenoscyphus</taxon>
    </lineage>
</organism>
<dbReference type="OrthoDB" id="10254945at2759"/>